<organism evidence="1">
    <name type="scientific">marine sediment metagenome</name>
    <dbReference type="NCBI Taxonomy" id="412755"/>
    <lineage>
        <taxon>unclassified sequences</taxon>
        <taxon>metagenomes</taxon>
        <taxon>ecological metagenomes</taxon>
    </lineage>
</organism>
<reference evidence="1" key="1">
    <citation type="journal article" date="2014" name="Front. Microbiol.">
        <title>High frequency of phylogenetically diverse reductive dehalogenase-homologous genes in deep subseafloor sedimentary metagenomes.</title>
        <authorList>
            <person name="Kawai M."/>
            <person name="Futagami T."/>
            <person name="Toyoda A."/>
            <person name="Takaki Y."/>
            <person name="Nishi S."/>
            <person name="Hori S."/>
            <person name="Arai W."/>
            <person name="Tsubouchi T."/>
            <person name="Morono Y."/>
            <person name="Uchiyama I."/>
            <person name="Ito T."/>
            <person name="Fujiyama A."/>
            <person name="Inagaki F."/>
            <person name="Takami H."/>
        </authorList>
    </citation>
    <scope>NUCLEOTIDE SEQUENCE</scope>
    <source>
        <strain evidence="1">Expedition CK06-06</strain>
    </source>
</reference>
<gene>
    <name evidence="1" type="ORF">S01H1_54559</name>
</gene>
<dbReference type="AlphaFoldDB" id="X0W0P2"/>
<dbReference type="EMBL" id="BARS01035412">
    <property type="protein sequence ID" value="GAG18228.1"/>
    <property type="molecule type" value="Genomic_DNA"/>
</dbReference>
<sequence>MSERFRFQVNESILIYIKPSEGVIDITKSGNRVTIKTEEVAHFLEKMGEAIELLIPERAKHLSSEAKKYTELYKQHKEDFKGNLDTKKSK</sequence>
<evidence type="ECO:0000313" key="1">
    <source>
        <dbReference type="EMBL" id="GAG18228.1"/>
    </source>
</evidence>
<proteinExistence type="predicted"/>
<name>X0W0P2_9ZZZZ</name>
<comment type="caution">
    <text evidence="1">The sequence shown here is derived from an EMBL/GenBank/DDBJ whole genome shotgun (WGS) entry which is preliminary data.</text>
</comment>
<protein>
    <submittedName>
        <fullName evidence="1">Uncharacterized protein</fullName>
    </submittedName>
</protein>
<accession>X0W0P2</accession>